<reference evidence="4 5" key="1">
    <citation type="submission" date="2020-08" db="EMBL/GenBank/DDBJ databases">
        <title>Genomic Encyclopedia of Type Strains, Phase IV (KMG-IV): sequencing the most valuable type-strain genomes for metagenomic binning, comparative biology and taxonomic classification.</title>
        <authorList>
            <person name="Goeker M."/>
        </authorList>
    </citation>
    <scope>NUCLEOTIDE SEQUENCE [LARGE SCALE GENOMIC DNA]</scope>
    <source>
        <strain evidence="4 5">DSM 102850</strain>
    </source>
</reference>
<evidence type="ECO:0000259" key="3">
    <source>
        <dbReference type="PROSITE" id="PS50045"/>
    </source>
</evidence>
<dbReference type="InterPro" id="IPR009715">
    <property type="entry name" value="RtcR"/>
</dbReference>
<dbReference type="NCBIfam" id="NF038308">
    <property type="entry name" value="RNA_repair_RtcR"/>
    <property type="match status" value="1"/>
</dbReference>
<dbReference type="Proteomes" id="UP000563524">
    <property type="component" value="Unassembled WGS sequence"/>
</dbReference>
<dbReference type="Pfam" id="PF06956">
    <property type="entry name" value="RtcR"/>
    <property type="match status" value="1"/>
</dbReference>
<keyword evidence="2" id="KW-0067">ATP-binding</keyword>
<accession>A0A840I711</accession>
<dbReference type="InterPro" id="IPR017183">
    <property type="entry name" value="Sigma54_dep_tscrpt_act_RtcR"/>
</dbReference>
<organism evidence="4 5">
    <name type="scientific">Parvularcula dongshanensis</name>
    <dbReference type="NCBI Taxonomy" id="1173995"/>
    <lineage>
        <taxon>Bacteria</taxon>
        <taxon>Pseudomonadati</taxon>
        <taxon>Pseudomonadota</taxon>
        <taxon>Alphaproteobacteria</taxon>
        <taxon>Parvularculales</taxon>
        <taxon>Parvularculaceae</taxon>
        <taxon>Parvularcula</taxon>
    </lineage>
</organism>
<dbReference type="Pfam" id="PF00158">
    <property type="entry name" value="Sigma54_activat"/>
    <property type="match status" value="1"/>
</dbReference>
<dbReference type="RefSeq" id="WP_183819683.1">
    <property type="nucleotide sequence ID" value="NZ_JACHOB010000007.1"/>
</dbReference>
<dbReference type="PIRSF" id="PIRSF037354">
    <property type="entry name" value="Txn_actvtr_RtcR"/>
    <property type="match status" value="1"/>
</dbReference>
<dbReference type="GO" id="GO:0003700">
    <property type="term" value="F:DNA-binding transcription factor activity"/>
    <property type="evidence" value="ECO:0007669"/>
    <property type="project" value="InterPro"/>
</dbReference>
<evidence type="ECO:0000313" key="4">
    <source>
        <dbReference type="EMBL" id="MBB4660282.1"/>
    </source>
</evidence>
<dbReference type="PANTHER" id="PTHR32071">
    <property type="entry name" value="TRANSCRIPTIONAL REGULATORY PROTEIN"/>
    <property type="match status" value="1"/>
</dbReference>
<dbReference type="InterPro" id="IPR003593">
    <property type="entry name" value="AAA+_ATPase"/>
</dbReference>
<dbReference type="Gene3D" id="1.10.8.60">
    <property type="match status" value="1"/>
</dbReference>
<dbReference type="EMBL" id="JACHOB010000007">
    <property type="protein sequence ID" value="MBB4660282.1"/>
    <property type="molecule type" value="Genomic_DNA"/>
</dbReference>
<keyword evidence="1" id="KW-0547">Nucleotide-binding</keyword>
<dbReference type="CDD" id="cd00009">
    <property type="entry name" value="AAA"/>
    <property type="match status" value="1"/>
</dbReference>
<evidence type="ECO:0000256" key="2">
    <source>
        <dbReference type="ARBA" id="ARBA00022840"/>
    </source>
</evidence>
<protein>
    <submittedName>
        <fullName evidence="4">Transcriptional regulatory protein RtcR</fullName>
    </submittedName>
</protein>
<sequence>MKRHVLISAIGTTLDVGKGPDRWSRWRPTVSLHQHEDLLIERTILLYGRRATTLSKLLADDIALVSPETEVERVLFDPRDPWDFEEVYEALSAFARERDFDPAADDTLIHLTTGTHVFQICAFLLAESRHIPGKLIQSSPPAKKEALPGNYSIIDLDLSRYDRLAQRFESEREEGTSFLRGGIETRNAAYGAMIDRMEKVAVRSTAPLLLTGPTGAGKSVLARRLYELKRARHVVEGEFVRLNCATLRGEETVPQLFGQKRGWHGAASERRGLLRAADKGVLFLDEIEQLGPDDQALLLDAVETGRFYPLGADRPSESRFQLIAGTSENLARLVADGSFRADLYARLNLWTFRLPGLAERREDIEANLELELTKATREAGGKIALAADARAAYLRFATDPAAPWSGNFRDLAASASRMATLAERGRVTKGLVEEECALLRRQWAGTARDEDADVIAAAIGDPEAASRLDRFDLVQLADVIRVCQTSRTLSEAGRVLFAASRKKKASANDADRLKKYLARFGLEFGELSV</sequence>
<dbReference type="PROSITE" id="PS50045">
    <property type="entry name" value="SIGMA54_INTERACT_4"/>
    <property type="match status" value="1"/>
</dbReference>
<dbReference type="GO" id="GO:0005524">
    <property type="term" value="F:ATP binding"/>
    <property type="evidence" value="ECO:0007669"/>
    <property type="project" value="UniProtKB-KW"/>
</dbReference>
<evidence type="ECO:0000256" key="1">
    <source>
        <dbReference type="ARBA" id="ARBA00022741"/>
    </source>
</evidence>
<name>A0A840I711_9PROT</name>
<dbReference type="InterPro" id="IPR027417">
    <property type="entry name" value="P-loop_NTPase"/>
</dbReference>
<dbReference type="PANTHER" id="PTHR32071:SF14">
    <property type="entry name" value="TRANSCRIPTIONAL REGULATORY PROTEIN RTCR"/>
    <property type="match status" value="1"/>
</dbReference>
<dbReference type="InterPro" id="IPR002078">
    <property type="entry name" value="Sigma_54_int"/>
</dbReference>
<evidence type="ECO:0000313" key="5">
    <source>
        <dbReference type="Proteomes" id="UP000563524"/>
    </source>
</evidence>
<keyword evidence="5" id="KW-1185">Reference proteome</keyword>
<dbReference type="Gene3D" id="3.40.50.300">
    <property type="entry name" value="P-loop containing nucleotide triphosphate hydrolases"/>
    <property type="match status" value="1"/>
</dbReference>
<comment type="caution">
    <text evidence="4">The sequence shown here is derived from an EMBL/GenBank/DDBJ whole genome shotgun (WGS) entry which is preliminary data.</text>
</comment>
<feature type="domain" description="Sigma-54 factor interaction" evidence="3">
    <location>
        <begin position="183"/>
        <end position="420"/>
    </location>
</feature>
<dbReference type="AlphaFoldDB" id="A0A840I711"/>
<gene>
    <name evidence="4" type="ORF">GGQ59_002832</name>
</gene>
<dbReference type="SUPFAM" id="SSF52540">
    <property type="entry name" value="P-loop containing nucleoside triphosphate hydrolases"/>
    <property type="match status" value="1"/>
</dbReference>
<dbReference type="SMART" id="SM00382">
    <property type="entry name" value="AAA"/>
    <property type="match status" value="1"/>
</dbReference>
<proteinExistence type="predicted"/>